<dbReference type="SUPFAM" id="SSF53474">
    <property type="entry name" value="alpha/beta-Hydrolases"/>
    <property type="match status" value="1"/>
</dbReference>
<dbReference type="EC" id="3.1.1.85" evidence="2"/>
<evidence type="ECO:0000313" key="3">
    <source>
        <dbReference type="Proteomes" id="UP000542125"/>
    </source>
</evidence>
<dbReference type="AlphaFoldDB" id="A0A7Y9LJJ6"/>
<comment type="caution">
    <text evidence="2">The sequence shown here is derived from an EMBL/GenBank/DDBJ whole genome shotgun (WGS) entry which is preliminary data.</text>
</comment>
<keyword evidence="2" id="KW-0378">Hydrolase</keyword>
<accession>A0A7Y9LJJ6</accession>
<evidence type="ECO:0000313" key="2">
    <source>
        <dbReference type="EMBL" id="NYE82034.1"/>
    </source>
</evidence>
<proteinExistence type="predicted"/>
<dbReference type="InterPro" id="IPR029058">
    <property type="entry name" value="AB_hydrolase_fold"/>
</dbReference>
<dbReference type="EMBL" id="JACBYR010000001">
    <property type="protein sequence ID" value="NYE82034.1"/>
    <property type="molecule type" value="Genomic_DNA"/>
</dbReference>
<feature type="domain" description="AB hydrolase-1" evidence="1">
    <location>
        <begin position="7"/>
        <end position="219"/>
    </location>
</feature>
<sequence length="265" mass="27836">MTPTLWFVHGWGFDASVCHRLADALAGSLTDASIDPMPLGPQRRYDAGYVGASLLAPPSEPFIAIAHSFGMMRVLKDLPAHCVGIICLNGFARFSAAPDFAAGTPLRLIDRMLQRLRQDPMGVVNTFRARCGAEPYPVTTELDVDALFADLSALRDDDARAALAACPVPIVVVAAEDDPIVPPAMTAMTFADQGAMQVAMLADGGHVLPLTRPDDCADAVRRLVQSLPAGQLAALNGPASSPNASANRSQNVVIVNDMAPPASAP</sequence>
<dbReference type="RefSeq" id="WP_179584519.1">
    <property type="nucleotide sequence ID" value="NZ_JACBYR010000001.1"/>
</dbReference>
<dbReference type="InterPro" id="IPR000073">
    <property type="entry name" value="AB_hydrolase_1"/>
</dbReference>
<dbReference type="GO" id="GO:0090499">
    <property type="term" value="F:pimelyl-[acyl-carrier protein] methyl ester esterase activity"/>
    <property type="evidence" value="ECO:0007669"/>
    <property type="project" value="UniProtKB-EC"/>
</dbReference>
<protein>
    <submittedName>
        <fullName evidence="2">Pimeloyl-[acyl-carrier protein] methyl ester esterase</fullName>
        <ecNumber evidence="2">3.1.1.85</ecNumber>
    </submittedName>
</protein>
<name>A0A7Y9LJJ6_9BURK</name>
<gene>
    <name evidence="2" type="ORF">FHW18_001305</name>
</gene>
<organism evidence="2 3">
    <name type="scientific">Pigmentiphaga litoralis</name>
    <dbReference type="NCBI Taxonomy" id="516702"/>
    <lineage>
        <taxon>Bacteria</taxon>
        <taxon>Pseudomonadati</taxon>
        <taxon>Pseudomonadota</taxon>
        <taxon>Betaproteobacteria</taxon>
        <taxon>Burkholderiales</taxon>
        <taxon>Alcaligenaceae</taxon>
        <taxon>Pigmentiphaga</taxon>
    </lineage>
</organism>
<dbReference type="Pfam" id="PF12697">
    <property type="entry name" value="Abhydrolase_6"/>
    <property type="match status" value="1"/>
</dbReference>
<reference evidence="2 3" key="1">
    <citation type="submission" date="2020-07" db="EMBL/GenBank/DDBJ databases">
        <title>Genomic Encyclopedia of Type Strains, Phase IV (KMG-V): Genome sequencing to study the core and pangenomes of soil and plant-associated prokaryotes.</title>
        <authorList>
            <person name="Whitman W."/>
        </authorList>
    </citation>
    <scope>NUCLEOTIDE SEQUENCE [LARGE SCALE GENOMIC DNA]</scope>
    <source>
        <strain evidence="2 3">SAS40</strain>
    </source>
</reference>
<evidence type="ECO:0000259" key="1">
    <source>
        <dbReference type="Pfam" id="PF12697"/>
    </source>
</evidence>
<dbReference type="Gene3D" id="3.40.50.1820">
    <property type="entry name" value="alpha/beta hydrolase"/>
    <property type="match status" value="1"/>
</dbReference>
<dbReference type="Proteomes" id="UP000542125">
    <property type="component" value="Unassembled WGS sequence"/>
</dbReference>
<keyword evidence="3" id="KW-1185">Reference proteome</keyword>